<feature type="compositionally biased region" description="Polar residues" evidence="7">
    <location>
        <begin position="8"/>
        <end position="24"/>
    </location>
</feature>
<dbReference type="GO" id="GO:0005736">
    <property type="term" value="C:RNA polymerase I complex"/>
    <property type="evidence" value="ECO:0007669"/>
    <property type="project" value="TreeGrafter"/>
</dbReference>
<dbReference type="InterPro" id="IPR011262">
    <property type="entry name" value="DNA-dir_RNA_pol_insert"/>
</dbReference>
<feature type="region of interest" description="Disordered" evidence="7">
    <location>
        <begin position="1"/>
        <end position="30"/>
    </location>
</feature>
<evidence type="ECO:0000256" key="1">
    <source>
        <dbReference type="ARBA" id="ARBA00004026"/>
    </source>
</evidence>
<evidence type="ECO:0000259" key="8">
    <source>
        <dbReference type="SMART" id="SM00662"/>
    </source>
</evidence>
<feature type="region of interest" description="Disordered" evidence="7">
    <location>
        <begin position="291"/>
        <end position="323"/>
    </location>
</feature>
<dbReference type="InterPro" id="IPR036643">
    <property type="entry name" value="RNApol_insert_sf"/>
</dbReference>
<feature type="region of interest" description="Disordered" evidence="7">
    <location>
        <begin position="69"/>
        <end position="93"/>
    </location>
</feature>
<evidence type="ECO:0000313" key="9">
    <source>
        <dbReference type="EMBL" id="CCC52431.1"/>
    </source>
</evidence>
<evidence type="ECO:0000256" key="4">
    <source>
        <dbReference type="ARBA" id="ARBA00025804"/>
    </source>
</evidence>
<dbReference type="InterPro" id="IPR022842">
    <property type="entry name" value="RNAP_Rpo3/Rpb3/RPAC1"/>
</dbReference>
<dbReference type="HAMAP" id="MF_00320">
    <property type="entry name" value="RNApol_arch_Rpo3"/>
    <property type="match status" value="1"/>
</dbReference>
<accession>G0U4R6</accession>
<evidence type="ECO:0000256" key="6">
    <source>
        <dbReference type="ARBA" id="ARBA00031776"/>
    </source>
</evidence>
<gene>
    <name evidence="9" type="ORF">TVY486_1014740</name>
</gene>
<dbReference type="InterPro" id="IPR050518">
    <property type="entry name" value="Rpo3/RPB3_RNA_Pol_subunit"/>
</dbReference>
<evidence type="ECO:0000256" key="5">
    <source>
        <dbReference type="ARBA" id="ARBA00026088"/>
    </source>
</evidence>
<evidence type="ECO:0000256" key="7">
    <source>
        <dbReference type="SAM" id="MobiDB-lite"/>
    </source>
</evidence>
<dbReference type="GO" id="GO:0006351">
    <property type="term" value="P:DNA-templated transcription"/>
    <property type="evidence" value="ECO:0007669"/>
    <property type="project" value="InterPro"/>
</dbReference>
<dbReference type="Pfam" id="PF01000">
    <property type="entry name" value="RNA_pol_A_bac"/>
    <property type="match status" value="1"/>
</dbReference>
<comment type="subunit">
    <text evidence="5">In plastids the minimal PEP RNA polymerase catalytic core is composed of four subunits: alpha, beta, beta', and beta''. When a (nuclear-encoded) sigma factor is associated with the core the holoenzyme is formed, which can initiate transcription.</text>
</comment>
<dbReference type="SMART" id="SM00662">
    <property type="entry name" value="RPOLD"/>
    <property type="match status" value="1"/>
</dbReference>
<name>G0U4R6_TRYVY</name>
<dbReference type="InterPro" id="IPR036603">
    <property type="entry name" value="RBP11-like"/>
</dbReference>
<evidence type="ECO:0000256" key="2">
    <source>
        <dbReference type="ARBA" id="ARBA00022478"/>
    </source>
</evidence>
<keyword evidence="2 9" id="KW-0240">DNA-directed RNA polymerase</keyword>
<comment type="function">
    <text evidence="1">DNA-dependent RNA polymerase catalyzes the transcription of DNA into RNA using the four ribonucleoside triphosphates as substrates.</text>
</comment>
<feature type="domain" description="DNA-directed RNA polymerase RpoA/D/Rpb3-type" evidence="8">
    <location>
        <begin position="99"/>
        <end position="371"/>
    </location>
</feature>
<feature type="compositionally biased region" description="Basic and acidic residues" evidence="7">
    <location>
        <begin position="80"/>
        <end position="93"/>
    </location>
</feature>
<dbReference type="Pfam" id="PF01193">
    <property type="entry name" value="RNA_pol_L"/>
    <property type="match status" value="1"/>
</dbReference>
<dbReference type="InterPro" id="IPR011263">
    <property type="entry name" value="DNA-dir_RNA_pol_RpoA/D/Rpb3"/>
</dbReference>
<keyword evidence="3" id="KW-0804">Transcription</keyword>
<evidence type="ECO:0000256" key="3">
    <source>
        <dbReference type="ARBA" id="ARBA00023163"/>
    </source>
</evidence>
<organism evidence="9">
    <name type="scientific">Trypanosoma vivax (strain Y486)</name>
    <dbReference type="NCBI Taxonomy" id="1055687"/>
    <lineage>
        <taxon>Eukaryota</taxon>
        <taxon>Discoba</taxon>
        <taxon>Euglenozoa</taxon>
        <taxon>Kinetoplastea</taxon>
        <taxon>Metakinetoplastina</taxon>
        <taxon>Trypanosomatida</taxon>
        <taxon>Trypanosomatidae</taxon>
        <taxon>Trypanosoma</taxon>
        <taxon>Duttonella</taxon>
    </lineage>
</organism>
<dbReference type="GO" id="GO:0005666">
    <property type="term" value="C:RNA polymerase III complex"/>
    <property type="evidence" value="ECO:0007669"/>
    <property type="project" value="TreeGrafter"/>
</dbReference>
<dbReference type="GO" id="GO:0046983">
    <property type="term" value="F:protein dimerization activity"/>
    <property type="evidence" value="ECO:0007669"/>
    <property type="project" value="InterPro"/>
</dbReference>
<sequence>MSHRTKSEIGNNKVRNTETYSSPHTYAGTDDRKLIPQTVFTDAPRISNIKIVSAASPVLLSGTRVKVEAHEDETPVDTGGGRRDAPNHNEGCTTRRVETITFDMDHVSPPIANMFRRLMLTEVPVLAFDRILIEENDSIMPDELLAHRIGLVPVAGPVSRIHYVTDSQQISFDALDPTRVLLFELDVEGRRGVQATSVYSGDLKWRPLPSQEPWGTGQSDDRVFLVHPDIVLTRLGPGQRLKLRAIALKGIGAVHAKWAPVSACYYEMMTEVDPVDETACDQSKKLKSLDAAGASTSHHGIQERPDSDGCMPSQRPQSHEKPGDVLGEVLVRKDKTRVRFTVESVGQLHAAQVFRSALQLFSERVRDLAQRVRGTEAIVTTSVAPNIAD</sequence>
<dbReference type="EMBL" id="HE573026">
    <property type="protein sequence ID" value="CCC52431.1"/>
    <property type="molecule type" value="Genomic_DNA"/>
</dbReference>
<dbReference type="AlphaFoldDB" id="G0U4R6"/>
<dbReference type="PANTHER" id="PTHR11800:SF13">
    <property type="entry name" value="DNA-DIRECTED RNA POLYMERASES I AND III SUBUNIT RPAC1"/>
    <property type="match status" value="1"/>
</dbReference>
<dbReference type="SUPFAM" id="SSF56553">
    <property type="entry name" value="Insert subdomain of RNA polymerase alpha subunit"/>
    <property type="match status" value="1"/>
</dbReference>
<dbReference type="PANTHER" id="PTHR11800">
    <property type="entry name" value="DNA-DIRECTED RNA POLYMERASE"/>
    <property type="match status" value="1"/>
</dbReference>
<comment type="similarity">
    <text evidence="4">Belongs to the archaeal Rpo3/eukaryotic RPB3 RNA polymerase subunit family.</text>
</comment>
<protein>
    <recommendedName>
        <fullName evidence="6">Plastid-encoded RNA polymerase subunit alpha</fullName>
    </recommendedName>
</protein>
<dbReference type="GO" id="GO:0003899">
    <property type="term" value="F:DNA-directed RNA polymerase activity"/>
    <property type="evidence" value="ECO:0007669"/>
    <property type="project" value="InterPro"/>
</dbReference>
<dbReference type="Gene3D" id="2.170.120.12">
    <property type="entry name" value="DNA-directed RNA polymerase, insert domain"/>
    <property type="match status" value="1"/>
</dbReference>
<reference evidence="9" key="1">
    <citation type="journal article" date="2012" name="Proc. Natl. Acad. Sci. U.S.A.">
        <title>Antigenic diversity is generated by distinct evolutionary mechanisms in African trypanosome species.</title>
        <authorList>
            <person name="Jackson A.P."/>
            <person name="Berry A."/>
            <person name="Aslett M."/>
            <person name="Allison H.C."/>
            <person name="Burton P."/>
            <person name="Vavrova-Anderson J."/>
            <person name="Brown R."/>
            <person name="Browne H."/>
            <person name="Corton N."/>
            <person name="Hauser H."/>
            <person name="Gamble J."/>
            <person name="Gilderthorp R."/>
            <person name="Marcello L."/>
            <person name="McQuillan J."/>
            <person name="Otto T.D."/>
            <person name="Quail M.A."/>
            <person name="Sanders M.J."/>
            <person name="van Tonder A."/>
            <person name="Ginger M.L."/>
            <person name="Field M.C."/>
            <person name="Barry J.D."/>
            <person name="Hertz-Fowler C."/>
            <person name="Berriman M."/>
        </authorList>
    </citation>
    <scope>NUCLEOTIDE SEQUENCE</scope>
    <source>
        <strain evidence="9">Y486</strain>
    </source>
</reference>
<dbReference type="VEuPathDB" id="TriTrypDB:TvY486_1014740"/>
<dbReference type="Gene3D" id="3.30.1360.10">
    <property type="entry name" value="RNA polymerase, RBP11-like subunit"/>
    <property type="match status" value="1"/>
</dbReference>
<dbReference type="SUPFAM" id="SSF55257">
    <property type="entry name" value="RBP11-like subunits of RNA polymerase"/>
    <property type="match status" value="1"/>
</dbReference>
<proteinExistence type="inferred from homology"/>